<proteinExistence type="predicted"/>
<protein>
    <submittedName>
        <fullName evidence="1">Uncharacterized protein</fullName>
    </submittedName>
</protein>
<accession>X0S2I5</accession>
<reference evidence="1" key="1">
    <citation type="journal article" date="2014" name="Front. Microbiol.">
        <title>High frequency of phylogenetically diverse reductive dehalogenase-homologous genes in deep subseafloor sedimentary metagenomes.</title>
        <authorList>
            <person name="Kawai M."/>
            <person name="Futagami T."/>
            <person name="Toyoda A."/>
            <person name="Takaki Y."/>
            <person name="Nishi S."/>
            <person name="Hori S."/>
            <person name="Arai W."/>
            <person name="Tsubouchi T."/>
            <person name="Morono Y."/>
            <person name="Uchiyama I."/>
            <person name="Ito T."/>
            <person name="Fujiyama A."/>
            <person name="Inagaki F."/>
            <person name="Takami H."/>
        </authorList>
    </citation>
    <scope>NUCLEOTIDE SEQUENCE</scope>
    <source>
        <strain evidence="1">Expedition CK06-06</strain>
    </source>
</reference>
<sequence length="41" mass="4741">MRKKRMDLGLQIKELAKLVRVTSDTILMNKEAIQKPAKKDT</sequence>
<gene>
    <name evidence="1" type="ORF">S01H1_00045</name>
</gene>
<organism evidence="1">
    <name type="scientific">marine sediment metagenome</name>
    <dbReference type="NCBI Taxonomy" id="412755"/>
    <lineage>
        <taxon>unclassified sequences</taxon>
        <taxon>metagenomes</taxon>
        <taxon>ecological metagenomes</taxon>
    </lineage>
</organism>
<dbReference type="AlphaFoldDB" id="X0S2I5"/>
<comment type="caution">
    <text evidence="1">The sequence shown here is derived from an EMBL/GenBank/DDBJ whole genome shotgun (WGS) entry which is preliminary data.</text>
</comment>
<name>X0S2I5_9ZZZZ</name>
<dbReference type="EMBL" id="BARS01000011">
    <property type="protein sequence ID" value="GAF70147.1"/>
    <property type="molecule type" value="Genomic_DNA"/>
</dbReference>
<evidence type="ECO:0000313" key="1">
    <source>
        <dbReference type="EMBL" id="GAF70147.1"/>
    </source>
</evidence>